<keyword evidence="1" id="KW-1133">Transmembrane helix</keyword>
<feature type="transmembrane region" description="Helical" evidence="1">
    <location>
        <begin position="145"/>
        <end position="168"/>
    </location>
</feature>
<feature type="transmembrane region" description="Helical" evidence="1">
    <location>
        <begin position="260"/>
        <end position="280"/>
    </location>
</feature>
<reference evidence="2" key="1">
    <citation type="submission" date="2021-09" db="EMBL/GenBank/DDBJ databases">
        <authorList>
            <consortium name="AG Swart"/>
            <person name="Singh M."/>
            <person name="Singh A."/>
            <person name="Seah K."/>
            <person name="Emmerich C."/>
        </authorList>
    </citation>
    <scope>NUCLEOTIDE SEQUENCE</scope>
    <source>
        <strain evidence="2">ATCC30299</strain>
    </source>
</reference>
<feature type="transmembrane region" description="Helical" evidence="1">
    <location>
        <begin position="206"/>
        <end position="223"/>
    </location>
</feature>
<keyword evidence="1" id="KW-0812">Transmembrane</keyword>
<name>A0AAU9JDW4_9CILI</name>
<sequence>MSKGLRYLCLAGVSAIMLFEHLQLMSYIKKATKPDADDWNSSARSAFDGLKSIALRFTGDSFFAIYIISCIVSFLTFAIYIAFSKKIHEANKSESPLRYLIWFVEYIIYGIGFVPMIGALAEVQYCNSHDIDSYHSVSCWGKKQMALIEVGFVFSSFAFFISAVVLPALKSERNGVEKRWGDECYFFGFDRILLVGIIYLLAPIRLPWVGILLTCVLIAYIVIFECYNELHIASLKVGLLCGQAWLFLCADEADNNGNTASDLMAGWIPAILIGYSLLWIKSLVFKRKYKGIPLQK</sequence>
<dbReference type="AlphaFoldDB" id="A0AAU9JDW4"/>
<feature type="transmembrane region" description="Helical" evidence="1">
    <location>
        <begin position="103"/>
        <end position="125"/>
    </location>
</feature>
<keyword evidence="3" id="KW-1185">Reference proteome</keyword>
<evidence type="ECO:0000313" key="3">
    <source>
        <dbReference type="Proteomes" id="UP001162131"/>
    </source>
</evidence>
<evidence type="ECO:0000313" key="2">
    <source>
        <dbReference type="EMBL" id="CAG9325465.1"/>
    </source>
</evidence>
<accession>A0AAU9JDW4</accession>
<feature type="transmembrane region" description="Helical" evidence="1">
    <location>
        <begin position="7"/>
        <end position="28"/>
    </location>
</feature>
<organism evidence="2 3">
    <name type="scientific">Blepharisma stoltei</name>
    <dbReference type="NCBI Taxonomy" id="1481888"/>
    <lineage>
        <taxon>Eukaryota</taxon>
        <taxon>Sar</taxon>
        <taxon>Alveolata</taxon>
        <taxon>Ciliophora</taxon>
        <taxon>Postciliodesmatophora</taxon>
        <taxon>Heterotrichea</taxon>
        <taxon>Heterotrichida</taxon>
        <taxon>Blepharismidae</taxon>
        <taxon>Blepharisma</taxon>
    </lineage>
</organism>
<keyword evidence="1" id="KW-0472">Membrane</keyword>
<gene>
    <name evidence="2" type="ORF">BSTOLATCC_MIC38719</name>
</gene>
<proteinExistence type="predicted"/>
<dbReference type="EMBL" id="CAJZBQ010000038">
    <property type="protein sequence ID" value="CAG9325465.1"/>
    <property type="molecule type" value="Genomic_DNA"/>
</dbReference>
<protein>
    <submittedName>
        <fullName evidence="2">Uncharacterized protein</fullName>
    </submittedName>
</protein>
<feature type="transmembrane region" description="Helical" evidence="1">
    <location>
        <begin position="63"/>
        <end position="83"/>
    </location>
</feature>
<dbReference type="Proteomes" id="UP001162131">
    <property type="component" value="Unassembled WGS sequence"/>
</dbReference>
<comment type="caution">
    <text evidence="2">The sequence shown here is derived from an EMBL/GenBank/DDBJ whole genome shotgun (WGS) entry which is preliminary data.</text>
</comment>
<evidence type="ECO:0000256" key="1">
    <source>
        <dbReference type="SAM" id="Phobius"/>
    </source>
</evidence>